<dbReference type="Proteomes" id="UP001470230">
    <property type="component" value="Unassembled WGS sequence"/>
</dbReference>
<dbReference type="EMBL" id="JAPFFF010000003">
    <property type="protein sequence ID" value="KAK8894925.1"/>
    <property type="molecule type" value="Genomic_DNA"/>
</dbReference>
<protein>
    <recommendedName>
        <fullName evidence="4">Transmembrane protein</fullName>
    </recommendedName>
</protein>
<evidence type="ECO:0000256" key="1">
    <source>
        <dbReference type="SAM" id="Phobius"/>
    </source>
</evidence>
<reference evidence="2 3" key="1">
    <citation type="submission" date="2024-04" db="EMBL/GenBank/DDBJ databases">
        <title>Tritrichomonas musculus Genome.</title>
        <authorList>
            <person name="Alves-Ferreira E."/>
            <person name="Grigg M."/>
            <person name="Lorenzi H."/>
            <person name="Galac M."/>
        </authorList>
    </citation>
    <scope>NUCLEOTIDE SEQUENCE [LARGE SCALE GENOMIC DNA]</scope>
    <source>
        <strain evidence="2 3">EAF2021</strain>
    </source>
</reference>
<evidence type="ECO:0000313" key="3">
    <source>
        <dbReference type="Proteomes" id="UP001470230"/>
    </source>
</evidence>
<proteinExistence type="predicted"/>
<name>A0ABR2KUV7_9EUKA</name>
<accession>A0ABR2KUV7</accession>
<comment type="caution">
    <text evidence="2">The sequence shown here is derived from an EMBL/GenBank/DDBJ whole genome shotgun (WGS) entry which is preliminary data.</text>
</comment>
<organism evidence="2 3">
    <name type="scientific">Tritrichomonas musculus</name>
    <dbReference type="NCBI Taxonomy" id="1915356"/>
    <lineage>
        <taxon>Eukaryota</taxon>
        <taxon>Metamonada</taxon>
        <taxon>Parabasalia</taxon>
        <taxon>Tritrichomonadida</taxon>
        <taxon>Tritrichomonadidae</taxon>
        <taxon>Tritrichomonas</taxon>
    </lineage>
</organism>
<evidence type="ECO:0000313" key="2">
    <source>
        <dbReference type="EMBL" id="KAK8894925.1"/>
    </source>
</evidence>
<sequence>MFNVPGAKKYDFSHFNPIIVAAVVLLICYLGSKNTYYDQFNKVSQLPENRNELSIIQDFQSDISSNKVLFNMSLKFAFKITYENFRQSFTIIIDHYGFKSIYHHNNLFDFQLDSNNHLSGFALSSIFGPVNISFMYLEEEIQTKQTNIPGIQLLFPGNTLLSKKDDHFHFSNVYINEQNELRVYFQFPTEYDSDWITFENGRILKLVSVGRVPKDDCASSYSIPCNTFDPVTHLFAVPLDSDLNPYSLFLSIFNAIAELSKISQDKIVIWSGSPLTEETSRLLQEMKPLLENQFEILNSQQRSFFKELRIRFKTSHNFQKLAKAILNNNYQDNYIENQLIIVTDQKSKGIFSNEKVNEISSEICKSVTNGCKFNVVDFSNNVDVVSQINKAHFLILPKDKAYFMFPLCANAKVFLISEEQDDNNSNDWMSKMASDLSVDIKFVKYENNNISSSVFNI</sequence>
<gene>
    <name evidence="2" type="ORF">M9Y10_023366</name>
</gene>
<keyword evidence="1" id="KW-0472">Membrane</keyword>
<keyword evidence="3" id="KW-1185">Reference proteome</keyword>
<evidence type="ECO:0008006" key="4">
    <source>
        <dbReference type="Google" id="ProtNLM"/>
    </source>
</evidence>
<feature type="transmembrane region" description="Helical" evidence="1">
    <location>
        <begin position="12"/>
        <end position="32"/>
    </location>
</feature>
<keyword evidence="1" id="KW-0812">Transmembrane</keyword>
<keyword evidence="1" id="KW-1133">Transmembrane helix</keyword>